<dbReference type="GO" id="GO:0003743">
    <property type="term" value="F:translation initiation factor activity"/>
    <property type="evidence" value="ECO:0007669"/>
    <property type="project" value="UniProtKB-KW"/>
</dbReference>
<evidence type="ECO:0000256" key="6">
    <source>
        <dbReference type="RuleBase" id="RU004374"/>
    </source>
</evidence>
<feature type="region of interest" description="Disordered" evidence="7">
    <location>
        <begin position="1"/>
        <end position="29"/>
    </location>
</feature>
<gene>
    <name evidence="8" type="primary">eIF4E1</name>
    <name evidence="8" type="ORF">SNAT2548_LOCUS8768</name>
</gene>
<keyword evidence="3" id="KW-0810">Translation regulation</keyword>
<keyword evidence="9" id="KW-1185">Reference proteome</keyword>
<dbReference type="GO" id="GO:0006417">
    <property type="term" value="P:regulation of translation"/>
    <property type="evidence" value="ECO:0007669"/>
    <property type="project" value="UniProtKB-KW"/>
</dbReference>
<dbReference type="AlphaFoldDB" id="A0A812KEJ1"/>
<keyword evidence="4 6" id="KW-0694">RNA-binding</keyword>
<keyword evidence="2 6" id="KW-0396">Initiation factor</keyword>
<dbReference type="Proteomes" id="UP000604046">
    <property type="component" value="Unassembled WGS sequence"/>
</dbReference>
<dbReference type="InterPro" id="IPR001040">
    <property type="entry name" value="TIF_eIF_4E"/>
</dbReference>
<dbReference type="GO" id="GO:0016281">
    <property type="term" value="C:eukaryotic translation initiation factor 4F complex"/>
    <property type="evidence" value="ECO:0007669"/>
    <property type="project" value="TreeGrafter"/>
</dbReference>
<evidence type="ECO:0000256" key="1">
    <source>
        <dbReference type="ARBA" id="ARBA00009860"/>
    </source>
</evidence>
<keyword evidence="5 6" id="KW-0648">Protein biosynthesis</keyword>
<dbReference type="PANTHER" id="PTHR11960:SF8">
    <property type="entry name" value="EUKARYOTIC TRANSLATION INITIATION FACTOR 4E1-RELATED"/>
    <property type="match status" value="1"/>
</dbReference>
<evidence type="ECO:0000256" key="7">
    <source>
        <dbReference type="SAM" id="MobiDB-lite"/>
    </source>
</evidence>
<evidence type="ECO:0000313" key="8">
    <source>
        <dbReference type="EMBL" id="CAE7226062.1"/>
    </source>
</evidence>
<dbReference type="PANTHER" id="PTHR11960">
    <property type="entry name" value="EUKARYOTIC TRANSLATION INITIATION FACTOR 4E RELATED"/>
    <property type="match status" value="1"/>
</dbReference>
<dbReference type="InterPro" id="IPR019770">
    <property type="entry name" value="TIF_eIF_4E_CS"/>
</dbReference>
<comment type="caution">
    <text evidence="8">The sequence shown here is derived from an EMBL/GenBank/DDBJ whole genome shotgun (WGS) entry which is preliminary data.</text>
</comment>
<dbReference type="PROSITE" id="PS00813">
    <property type="entry name" value="IF4E"/>
    <property type="match status" value="1"/>
</dbReference>
<proteinExistence type="inferred from homology"/>
<evidence type="ECO:0000256" key="5">
    <source>
        <dbReference type="ARBA" id="ARBA00022917"/>
    </source>
</evidence>
<accession>A0A812KEJ1</accession>
<sequence length="226" mass="25584">MATGLETEAKEPEQEQDGQPGPPPGPLEPLKHELQHRWCLWLHQQGEKAHQGTQAWNESQRSVHSFKTAEDFWCMYHHAYPPSKMEHVDYSLFKQGITPAWEDAALKNGGRWVMKLEKVRAQTLDDLWLSVELALIGEAFLPHGGEVVAGAVVSIRNRVSKIALWLSTAKDEKKVMALGRYYRQVLAGTPGCQDYINRELTFEDFKKGGMTFVLSKTNPDQPGVFQ</sequence>
<reference evidence="8" key="1">
    <citation type="submission" date="2021-02" db="EMBL/GenBank/DDBJ databases">
        <authorList>
            <person name="Dougan E. K."/>
            <person name="Rhodes N."/>
            <person name="Thang M."/>
            <person name="Chan C."/>
        </authorList>
    </citation>
    <scope>NUCLEOTIDE SEQUENCE</scope>
</reference>
<protein>
    <submittedName>
        <fullName evidence="8">eIF4E1 protein</fullName>
    </submittedName>
</protein>
<organism evidence="8 9">
    <name type="scientific">Symbiodinium natans</name>
    <dbReference type="NCBI Taxonomy" id="878477"/>
    <lineage>
        <taxon>Eukaryota</taxon>
        <taxon>Sar</taxon>
        <taxon>Alveolata</taxon>
        <taxon>Dinophyceae</taxon>
        <taxon>Suessiales</taxon>
        <taxon>Symbiodiniaceae</taxon>
        <taxon>Symbiodinium</taxon>
    </lineage>
</organism>
<evidence type="ECO:0000256" key="4">
    <source>
        <dbReference type="ARBA" id="ARBA00022884"/>
    </source>
</evidence>
<dbReference type="Gene3D" id="3.30.760.10">
    <property type="entry name" value="RNA Cap, Translation Initiation Factor Eif4e"/>
    <property type="match status" value="1"/>
</dbReference>
<dbReference type="OrthoDB" id="590761at2759"/>
<evidence type="ECO:0000256" key="2">
    <source>
        <dbReference type="ARBA" id="ARBA00022540"/>
    </source>
</evidence>
<name>A0A812KEJ1_9DINO</name>
<dbReference type="InterPro" id="IPR023398">
    <property type="entry name" value="TIF_eIF4e-like"/>
</dbReference>
<comment type="similarity">
    <text evidence="1 6">Belongs to the eukaryotic initiation factor 4E family.</text>
</comment>
<dbReference type="GO" id="GO:0000340">
    <property type="term" value="F:RNA 7-methylguanosine cap binding"/>
    <property type="evidence" value="ECO:0007669"/>
    <property type="project" value="TreeGrafter"/>
</dbReference>
<dbReference type="Pfam" id="PF01652">
    <property type="entry name" value="IF4E"/>
    <property type="match status" value="1"/>
</dbReference>
<dbReference type="EMBL" id="CAJNDS010000659">
    <property type="protein sequence ID" value="CAE7226062.1"/>
    <property type="molecule type" value="Genomic_DNA"/>
</dbReference>
<dbReference type="SUPFAM" id="SSF55418">
    <property type="entry name" value="eIF4e-like"/>
    <property type="match status" value="1"/>
</dbReference>
<evidence type="ECO:0000313" key="9">
    <source>
        <dbReference type="Proteomes" id="UP000604046"/>
    </source>
</evidence>
<evidence type="ECO:0000256" key="3">
    <source>
        <dbReference type="ARBA" id="ARBA00022845"/>
    </source>
</evidence>